<dbReference type="RefSeq" id="WP_390404130.1">
    <property type="nucleotide sequence ID" value="NZ_BAABYW010000001.1"/>
</dbReference>
<comment type="caution">
    <text evidence="4">The sequence shown here is derived from an EMBL/GenBank/DDBJ whole genome shotgun (WGS) entry which is preliminary data.</text>
</comment>
<gene>
    <name evidence="4" type="ORF">K040078D81_13460</name>
</gene>
<feature type="transmembrane region" description="Helical" evidence="2">
    <location>
        <begin position="128"/>
        <end position="145"/>
    </location>
</feature>
<feature type="transmembrane region" description="Helical" evidence="2">
    <location>
        <begin position="166"/>
        <end position="186"/>
    </location>
</feature>
<evidence type="ECO:0000313" key="4">
    <source>
        <dbReference type="EMBL" id="GAA6407229.1"/>
    </source>
</evidence>
<name>A0ABQ0B701_9FIRM</name>
<reference evidence="4 5" key="1">
    <citation type="submission" date="2024-04" db="EMBL/GenBank/DDBJ databases">
        <title>Defined microbial consortia suppress multidrug-resistant proinflammatory Enterobacteriaceae via ecological control.</title>
        <authorList>
            <person name="Furuichi M."/>
            <person name="Kawaguchi T."/>
            <person name="Pust M."/>
            <person name="Yasuma K."/>
            <person name="Plichta D."/>
            <person name="Hasegawa N."/>
            <person name="Ohya T."/>
            <person name="Bhattarai S."/>
            <person name="Sasajima S."/>
            <person name="Aoto Y."/>
            <person name="Tuganbaev T."/>
            <person name="Yaginuma M."/>
            <person name="Ueda M."/>
            <person name="Okahashi N."/>
            <person name="Amafuji K."/>
            <person name="Kiridooshi Y."/>
            <person name="Sugita K."/>
            <person name="Strazar M."/>
            <person name="Skelly A."/>
            <person name="Suda W."/>
            <person name="Hattori M."/>
            <person name="Nakamoto N."/>
            <person name="Caballero S."/>
            <person name="Norman J."/>
            <person name="Olle B."/>
            <person name="Tanoue T."/>
            <person name="Arita M."/>
            <person name="Bucci V."/>
            <person name="Atarashi K."/>
            <person name="Xavier R."/>
            <person name="Honda K."/>
        </authorList>
    </citation>
    <scope>NUCLEOTIDE SEQUENCE [LARGE SCALE GENOMIC DNA]</scope>
    <source>
        <strain evidence="5">k04-0078-D8-1</strain>
    </source>
</reference>
<keyword evidence="2" id="KW-1133">Transmembrane helix</keyword>
<sequence>MGLLLLTALTYFYFHWQYFFLAAELRKMTRERFGMVLLSFILNYLFFVICSVLEFPLIINWFLFAFLLFFETLLYDQGDKRCAYFSSLLGILYGLSVNIFCRSVIAIGLNQPLQNFDNHTSSVGNLKGVPVLLGFLLAGWVFLIMRHPVVMERLRLILVHPGHQSFLLEIMTGLLFYLFLNLLLYAAPFNDLLLKMWSIKSCIFSVVGIYIAIRYTRRICELDDYREKNRQMEQQLEEQRQEEELLRLQTTIDPMTGFYNRHYAEEKIAFLMEHKADFILCFLDLDGLKRVNDQYGHEEGDRYILTVTEQIRNVCRSGRDLLFRYGGDEFLLLFEKVTRGKAEERIEQLNERLCSISRQNGFSYPLSLSYGVVEGTAYTDWRELIRAADRKMYIQKQEKKMARDL</sequence>
<dbReference type="Pfam" id="PF00990">
    <property type="entry name" value="GGDEF"/>
    <property type="match status" value="1"/>
</dbReference>
<dbReference type="InterPro" id="IPR050469">
    <property type="entry name" value="Diguanylate_Cyclase"/>
</dbReference>
<feature type="coiled-coil region" evidence="1">
    <location>
        <begin position="222"/>
        <end position="249"/>
    </location>
</feature>
<organism evidence="4 5">
    <name type="scientific">Blautia hominis</name>
    <dbReference type="NCBI Taxonomy" id="2025493"/>
    <lineage>
        <taxon>Bacteria</taxon>
        <taxon>Bacillati</taxon>
        <taxon>Bacillota</taxon>
        <taxon>Clostridia</taxon>
        <taxon>Lachnospirales</taxon>
        <taxon>Lachnospiraceae</taxon>
        <taxon>Blautia</taxon>
    </lineage>
</organism>
<accession>A0ABQ0B701</accession>
<dbReference type="SMART" id="SM00267">
    <property type="entry name" value="GGDEF"/>
    <property type="match status" value="1"/>
</dbReference>
<dbReference type="CDD" id="cd01949">
    <property type="entry name" value="GGDEF"/>
    <property type="match status" value="1"/>
</dbReference>
<dbReference type="Proteomes" id="UP001600943">
    <property type="component" value="Unassembled WGS sequence"/>
</dbReference>
<keyword evidence="2" id="KW-0472">Membrane</keyword>
<feature type="transmembrane region" description="Helical" evidence="2">
    <location>
        <begin position="46"/>
        <end position="70"/>
    </location>
</feature>
<evidence type="ECO:0000256" key="2">
    <source>
        <dbReference type="SAM" id="Phobius"/>
    </source>
</evidence>
<feature type="domain" description="GGDEF" evidence="3">
    <location>
        <begin position="276"/>
        <end position="405"/>
    </location>
</feature>
<feature type="transmembrane region" description="Helical" evidence="2">
    <location>
        <begin position="82"/>
        <end position="108"/>
    </location>
</feature>
<evidence type="ECO:0000256" key="1">
    <source>
        <dbReference type="SAM" id="Coils"/>
    </source>
</evidence>
<keyword evidence="1" id="KW-0175">Coiled coil</keyword>
<dbReference type="NCBIfam" id="TIGR00254">
    <property type="entry name" value="GGDEF"/>
    <property type="match status" value="1"/>
</dbReference>
<dbReference type="EMBL" id="BAABYW010000001">
    <property type="protein sequence ID" value="GAA6407229.1"/>
    <property type="molecule type" value="Genomic_DNA"/>
</dbReference>
<dbReference type="InterPro" id="IPR000160">
    <property type="entry name" value="GGDEF_dom"/>
</dbReference>
<dbReference type="PANTHER" id="PTHR45138:SF23">
    <property type="entry name" value="SIGNALING PROTEIN"/>
    <property type="match status" value="1"/>
</dbReference>
<dbReference type="Gene3D" id="3.30.70.270">
    <property type="match status" value="1"/>
</dbReference>
<dbReference type="SUPFAM" id="SSF55073">
    <property type="entry name" value="Nucleotide cyclase"/>
    <property type="match status" value="1"/>
</dbReference>
<protein>
    <recommendedName>
        <fullName evidence="3">GGDEF domain-containing protein</fullName>
    </recommendedName>
</protein>
<feature type="transmembrane region" description="Helical" evidence="2">
    <location>
        <begin position="192"/>
        <end position="213"/>
    </location>
</feature>
<dbReference type="InterPro" id="IPR029787">
    <property type="entry name" value="Nucleotide_cyclase"/>
</dbReference>
<dbReference type="InterPro" id="IPR043128">
    <property type="entry name" value="Rev_trsase/Diguanyl_cyclase"/>
</dbReference>
<proteinExistence type="predicted"/>
<keyword evidence="2" id="KW-0812">Transmembrane</keyword>
<dbReference type="PROSITE" id="PS50887">
    <property type="entry name" value="GGDEF"/>
    <property type="match status" value="1"/>
</dbReference>
<evidence type="ECO:0000259" key="3">
    <source>
        <dbReference type="PROSITE" id="PS50887"/>
    </source>
</evidence>
<evidence type="ECO:0000313" key="5">
    <source>
        <dbReference type="Proteomes" id="UP001600943"/>
    </source>
</evidence>
<keyword evidence="5" id="KW-1185">Reference proteome</keyword>
<dbReference type="PANTHER" id="PTHR45138">
    <property type="entry name" value="REGULATORY COMPONENTS OF SENSORY TRANSDUCTION SYSTEM"/>
    <property type="match status" value="1"/>
</dbReference>